<reference evidence="1" key="1">
    <citation type="submission" date="2019-08" db="EMBL/GenBank/DDBJ databases">
        <authorList>
            <person name="Kucharzyk K."/>
            <person name="Murdoch R.W."/>
            <person name="Higgins S."/>
            <person name="Loffler F."/>
        </authorList>
    </citation>
    <scope>NUCLEOTIDE SEQUENCE</scope>
</reference>
<name>A0A645K1W4_9ZZZZ</name>
<dbReference type="EMBL" id="VSSQ01146881">
    <property type="protein sequence ID" value="MPN65063.1"/>
    <property type="molecule type" value="Genomic_DNA"/>
</dbReference>
<gene>
    <name evidence="1" type="ORF">SDC9_212842</name>
</gene>
<dbReference type="InterPro" id="IPR010181">
    <property type="entry name" value="CGCAxxGCC_motif"/>
</dbReference>
<comment type="caution">
    <text evidence="1">The sequence shown here is derived from an EMBL/GenBank/DDBJ whole genome shotgun (WGS) entry which is preliminary data.</text>
</comment>
<dbReference type="Pfam" id="PF09719">
    <property type="entry name" value="C_GCAxxG_C_C"/>
    <property type="match status" value="1"/>
</dbReference>
<accession>A0A645K1W4</accession>
<evidence type="ECO:0000313" key="1">
    <source>
        <dbReference type="EMBL" id="MPN65063.1"/>
    </source>
</evidence>
<sequence length="63" mass="7295">MSQDFIKDFEAEFGSIVCLHLLDNNCMDTEEGAAAIAKEDMFRTRCTKYVKFAVERTEELLNR</sequence>
<protein>
    <submittedName>
        <fullName evidence="1">Uncharacterized protein</fullName>
    </submittedName>
</protein>
<organism evidence="1">
    <name type="scientific">bioreactor metagenome</name>
    <dbReference type="NCBI Taxonomy" id="1076179"/>
    <lineage>
        <taxon>unclassified sequences</taxon>
        <taxon>metagenomes</taxon>
        <taxon>ecological metagenomes</taxon>
    </lineage>
</organism>
<proteinExistence type="predicted"/>
<dbReference type="AlphaFoldDB" id="A0A645K1W4"/>